<evidence type="ECO:0000259" key="3">
    <source>
        <dbReference type="Pfam" id="PF00326"/>
    </source>
</evidence>
<dbReference type="PANTHER" id="PTHR42776">
    <property type="entry name" value="SERINE PEPTIDASE S9 FAMILY MEMBER"/>
    <property type="match status" value="1"/>
</dbReference>
<evidence type="ECO:0000313" key="4">
    <source>
        <dbReference type="EMBL" id="MFC3147011.1"/>
    </source>
</evidence>
<reference evidence="5" key="1">
    <citation type="journal article" date="2019" name="Int. J. Syst. Evol. Microbiol.">
        <title>The Global Catalogue of Microorganisms (GCM) 10K type strain sequencing project: providing services to taxonomists for standard genome sequencing and annotation.</title>
        <authorList>
            <consortium name="The Broad Institute Genomics Platform"/>
            <consortium name="The Broad Institute Genome Sequencing Center for Infectious Disease"/>
            <person name="Wu L."/>
            <person name="Ma J."/>
        </authorList>
    </citation>
    <scope>NUCLEOTIDE SEQUENCE [LARGE SCALE GENOMIC DNA]</scope>
    <source>
        <strain evidence="5">KCTC 52168</strain>
    </source>
</reference>
<evidence type="ECO:0000313" key="5">
    <source>
        <dbReference type="Proteomes" id="UP001595556"/>
    </source>
</evidence>
<keyword evidence="2" id="KW-0732">Signal</keyword>
<keyword evidence="1 4" id="KW-0378">Hydrolase</keyword>
<sequence>MFKQFTAACLFAAAGAALAQTGQGAAPNNLTRVEVQGTKASLVSVEDFVRQPALTQPIMSRSGRYFASTAPSRGRMNLVVMDLQTRQGSLLSSLSDFDVIGINWVGEDHLVFSLGQQNSPTGPGQFDGGGLFAVSRDGKYQRRISPTIREVRAQNQFVYRGLSYFRSIPGSDTEFLATGNLTSAESTDVYRVDVRTGRSTLITQGRPPGIATRWVLDSKLVPRVVEMVRRDELITTVHYRKDADSPWQEIARYDPTKGPVFKPLAFESDDKILQVAYNGERQNMAVFRYDPEAKKMIEVAAQHPRFDMGADAQGQIVPGVITEPGTGKIIGYAVAADKPQTVWIDETYQRFQRMIDGALPNTVNTFRRTPDGKQFLVTAVSDRSSPRWYLMHEEKKTLEEIGAGRPWLNADKLAEVRPFLLKTRDGLEIPSYYILPRDYVPGTKVPTVLHIHGGPFARADLWGQFSFGIMEGQILASRGYAVVIPNFRVTPGLGNDIYYKGFGAYGRQMSEDHEDAARWAIAQGFADPKRMCISGASYGGYAVMRALQKSPDLFKCGVAGLMVVDMKRQLTSRFGDTAGNDAGVEYWRRVLGVPNLDDPIVRQISPNFWADQIKQPVFIYAGRDDIRTPLEQTRLMIDALTRAGNPPKDVMIADNEGHGFGRVENNKELYERMLKFLAEHLEK</sequence>
<feature type="chain" id="PRO_5045455573" evidence="2">
    <location>
        <begin position="20"/>
        <end position="683"/>
    </location>
</feature>
<dbReference type="PANTHER" id="PTHR42776:SF27">
    <property type="entry name" value="DIPEPTIDYL PEPTIDASE FAMILY MEMBER 6"/>
    <property type="match status" value="1"/>
</dbReference>
<gene>
    <name evidence="4" type="ORF">ACFOEN_05055</name>
</gene>
<accession>A0ABV7H5Z9</accession>
<comment type="caution">
    <text evidence="4">The sequence shown here is derived from an EMBL/GenBank/DDBJ whole genome shotgun (WGS) entry which is preliminary data.</text>
</comment>
<organism evidence="4 5">
    <name type="scientific">Piscinibacterium candidicorallinum</name>
    <dbReference type="NCBI Taxonomy" id="1793872"/>
    <lineage>
        <taxon>Bacteria</taxon>
        <taxon>Pseudomonadati</taxon>
        <taxon>Pseudomonadota</taxon>
        <taxon>Betaproteobacteria</taxon>
        <taxon>Burkholderiales</taxon>
        <taxon>Piscinibacterium</taxon>
    </lineage>
</organism>
<dbReference type="RefSeq" id="WP_377301691.1">
    <property type="nucleotide sequence ID" value="NZ_CP180191.1"/>
</dbReference>
<dbReference type="SUPFAM" id="SSF53474">
    <property type="entry name" value="alpha/beta-Hydrolases"/>
    <property type="match status" value="1"/>
</dbReference>
<dbReference type="SUPFAM" id="SSF82171">
    <property type="entry name" value="DPP6 N-terminal domain-like"/>
    <property type="match status" value="1"/>
</dbReference>
<protein>
    <submittedName>
        <fullName evidence="4">Alpha/beta hydrolase family protein</fullName>
        <ecNumber evidence="4">3.4.-.-</ecNumber>
    </submittedName>
</protein>
<feature type="domain" description="Peptidase S9 prolyl oligopeptidase catalytic" evidence="3">
    <location>
        <begin position="470"/>
        <end position="682"/>
    </location>
</feature>
<evidence type="ECO:0000256" key="2">
    <source>
        <dbReference type="SAM" id="SignalP"/>
    </source>
</evidence>
<dbReference type="GO" id="GO:0016787">
    <property type="term" value="F:hydrolase activity"/>
    <property type="evidence" value="ECO:0007669"/>
    <property type="project" value="UniProtKB-KW"/>
</dbReference>
<name>A0ABV7H5Z9_9BURK</name>
<dbReference type="EC" id="3.4.-.-" evidence="4"/>
<dbReference type="Pfam" id="PF00326">
    <property type="entry name" value="Peptidase_S9"/>
    <property type="match status" value="1"/>
</dbReference>
<dbReference type="EMBL" id="JBHRTI010000003">
    <property type="protein sequence ID" value="MFC3147011.1"/>
    <property type="molecule type" value="Genomic_DNA"/>
</dbReference>
<evidence type="ECO:0000256" key="1">
    <source>
        <dbReference type="ARBA" id="ARBA00022801"/>
    </source>
</evidence>
<keyword evidence="5" id="KW-1185">Reference proteome</keyword>
<dbReference type="InterPro" id="IPR001375">
    <property type="entry name" value="Peptidase_S9_cat"/>
</dbReference>
<dbReference type="Proteomes" id="UP001595556">
    <property type="component" value="Unassembled WGS sequence"/>
</dbReference>
<dbReference type="Gene3D" id="3.40.50.1820">
    <property type="entry name" value="alpha/beta hydrolase"/>
    <property type="match status" value="1"/>
</dbReference>
<dbReference type="InterPro" id="IPR029058">
    <property type="entry name" value="AB_hydrolase_fold"/>
</dbReference>
<feature type="signal peptide" evidence="2">
    <location>
        <begin position="1"/>
        <end position="19"/>
    </location>
</feature>
<proteinExistence type="predicted"/>